<evidence type="ECO:0000313" key="5">
    <source>
        <dbReference type="Proteomes" id="UP000019753"/>
    </source>
</evidence>
<reference evidence="4 5" key="1">
    <citation type="submission" date="2014-01" db="EMBL/GenBank/DDBJ databases">
        <title>Actinotalea ferrariae CF5-4.</title>
        <authorList>
            <person name="Chen F."/>
            <person name="Li Y."/>
            <person name="Wang G."/>
        </authorList>
    </citation>
    <scope>NUCLEOTIDE SEQUENCE [LARGE SCALE GENOMIC DNA]</scope>
    <source>
        <strain evidence="4 5">CF5-4</strain>
    </source>
</reference>
<dbReference type="Pfam" id="PF13828">
    <property type="entry name" value="DUF4190"/>
    <property type="match status" value="1"/>
</dbReference>
<feature type="domain" description="DUF4190" evidence="3">
    <location>
        <begin position="32"/>
        <end position="92"/>
    </location>
</feature>
<proteinExistence type="predicted"/>
<keyword evidence="2" id="KW-0472">Membrane</keyword>
<gene>
    <name evidence="4" type="ORF">N866_08935</name>
</gene>
<keyword evidence="5" id="KW-1185">Reference proteome</keyword>
<dbReference type="Proteomes" id="UP000019753">
    <property type="component" value="Unassembled WGS sequence"/>
</dbReference>
<organism evidence="4 5">
    <name type="scientific">Actinotalea ferrariae CF5-4</name>
    <dbReference type="NCBI Taxonomy" id="948458"/>
    <lineage>
        <taxon>Bacteria</taxon>
        <taxon>Bacillati</taxon>
        <taxon>Actinomycetota</taxon>
        <taxon>Actinomycetes</taxon>
        <taxon>Micrococcales</taxon>
        <taxon>Cellulomonadaceae</taxon>
        <taxon>Actinotalea</taxon>
    </lineage>
</organism>
<dbReference type="EMBL" id="AXCW01000250">
    <property type="protein sequence ID" value="EYR62391.1"/>
    <property type="molecule type" value="Genomic_DNA"/>
</dbReference>
<accession>A0A021VMM2</accession>
<evidence type="ECO:0000256" key="1">
    <source>
        <dbReference type="SAM" id="MobiDB-lite"/>
    </source>
</evidence>
<feature type="non-terminal residue" evidence="4">
    <location>
        <position position="1"/>
    </location>
</feature>
<dbReference type="AlphaFoldDB" id="A0A021VMM2"/>
<evidence type="ECO:0000313" key="4">
    <source>
        <dbReference type="EMBL" id="EYR62391.1"/>
    </source>
</evidence>
<evidence type="ECO:0000256" key="2">
    <source>
        <dbReference type="SAM" id="Phobius"/>
    </source>
</evidence>
<feature type="transmembrane region" description="Helical" evidence="2">
    <location>
        <begin position="82"/>
        <end position="105"/>
    </location>
</feature>
<feature type="region of interest" description="Disordered" evidence="1">
    <location>
        <begin position="1"/>
        <end position="23"/>
    </location>
</feature>
<dbReference type="InterPro" id="IPR025241">
    <property type="entry name" value="DUF4190"/>
</dbReference>
<comment type="caution">
    <text evidence="4">The sequence shown here is derived from an EMBL/GenBank/DDBJ whole genome shotgun (WGS) entry which is preliminary data.</text>
</comment>
<keyword evidence="2" id="KW-0812">Transmembrane</keyword>
<evidence type="ECO:0000259" key="3">
    <source>
        <dbReference type="Pfam" id="PF13828"/>
    </source>
</evidence>
<sequence>PPGPPAATPAIPDRASAATTGAPAGLPPTEPLAVVSLVAAVLGLTALPGLGSVVGVVAGHVALRRVRSSGGGGEALAKGGLVVGYIGIGIVGAVLVGLLFTLAVARGGA</sequence>
<protein>
    <submittedName>
        <fullName evidence="4">Membrane protein</fullName>
    </submittedName>
</protein>
<name>A0A021VMM2_9CELL</name>
<feature type="transmembrane region" description="Helical" evidence="2">
    <location>
        <begin position="32"/>
        <end position="61"/>
    </location>
</feature>
<dbReference type="RefSeq" id="WP_081802714.1">
    <property type="nucleotide sequence ID" value="NZ_AXCW01000250.1"/>
</dbReference>
<keyword evidence="2" id="KW-1133">Transmembrane helix</keyword>
<feature type="compositionally biased region" description="Low complexity" evidence="1">
    <location>
        <begin position="8"/>
        <end position="23"/>
    </location>
</feature>